<name>B8AUD2_ORYSI</name>
<keyword evidence="3" id="KW-1185">Reference proteome</keyword>
<dbReference type="EMBL" id="CM000129">
    <property type="protein sequence ID" value="EEC77362.1"/>
    <property type="molecule type" value="Genomic_DNA"/>
</dbReference>
<evidence type="ECO:0000313" key="2">
    <source>
        <dbReference type="EMBL" id="EEC77362.1"/>
    </source>
</evidence>
<dbReference type="AlphaFoldDB" id="B8AUD2"/>
<dbReference type="Gramene" id="BGIOSGA015007-TA">
    <property type="protein sequence ID" value="BGIOSGA015007-PA"/>
    <property type="gene ID" value="BGIOSGA015007"/>
</dbReference>
<dbReference type="Proteomes" id="UP000007015">
    <property type="component" value="Chromosome 4"/>
</dbReference>
<proteinExistence type="predicted"/>
<evidence type="ECO:0000256" key="1">
    <source>
        <dbReference type="SAM" id="MobiDB-lite"/>
    </source>
</evidence>
<gene>
    <name evidence="2" type="ORF">OsI_16067</name>
</gene>
<protein>
    <submittedName>
        <fullName evidence="2">Uncharacterized protein</fullName>
    </submittedName>
</protein>
<sequence>MTKERAAKSGHFSPASSFTSLPPSPHHHRLLWSSNCLVNLVADDHLDTLHSEEGLREEPRWTCVVLSGAPNVLYEGVWVDPVGEQRGGVTSDKIWV</sequence>
<organism evidence="2 3">
    <name type="scientific">Oryza sativa subsp. indica</name>
    <name type="common">Rice</name>
    <dbReference type="NCBI Taxonomy" id="39946"/>
    <lineage>
        <taxon>Eukaryota</taxon>
        <taxon>Viridiplantae</taxon>
        <taxon>Streptophyta</taxon>
        <taxon>Embryophyta</taxon>
        <taxon>Tracheophyta</taxon>
        <taxon>Spermatophyta</taxon>
        <taxon>Magnoliopsida</taxon>
        <taxon>Liliopsida</taxon>
        <taxon>Poales</taxon>
        <taxon>Poaceae</taxon>
        <taxon>BOP clade</taxon>
        <taxon>Oryzoideae</taxon>
        <taxon>Oryzeae</taxon>
        <taxon>Oryzinae</taxon>
        <taxon>Oryza</taxon>
        <taxon>Oryza sativa</taxon>
    </lineage>
</organism>
<evidence type="ECO:0000313" key="3">
    <source>
        <dbReference type="Proteomes" id="UP000007015"/>
    </source>
</evidence>
<reference evidence="2 3" key="1">
    <citation type="journal article" date="2005" name="PLoS Biol.">
        <title>The genomes of Oryza sativa: a history of duplications.</title>
        <authorList>
            <person name="Yu J."/>
            <person name="Wang J."/>
            <person name="Lin W."/>
            <person name="Li S."/>
            <person name="Li H."/>
            <person name="Zhou J."/>
            <person name="Ni P."/>
            <person name="Dong W."/>
            <person name="Hu S."/>
            <person name="Zeng C."/>
            <person name="Zhang J."/>
            <person name="Zhang Y."/>
            <person name="Li R."/>
            <person name="Xu Z."/>
            <person name="Li S."/>
            <person name="Li X."/>
            <person name="Zheng H."/>
            <person name="Cong L."/>
            <person name="Lin L."/>
            <person name="Yin J."/>
            <person name="Geng J."/>
            <person name="Li G."/>
            <person name="Shi J."/>
            <person name="Liu J."/>
            <person name="Lv H."/>
            <person name="Li J."/>
            <person name="Wang J."/>
            <person name="Deng Y."/>
            <person name="Ran L."/>
            <person name="Shi X."/>
            <person name="Wang X."/>
            <person name="Wu Q."/>
            <person name="Li C."/>
            <person name="Ren X."/>
            <person name="Wang J."/>
            <person name="Wang X."/>
            <person name="Li D."/>
            <person name="Liu D."/>
            <person name="Zhang X."/>
            <person name="Ji Z."/>
            <person name="Zhao W."/>
            <person name="Sun Y."/>
            <person name="Zhang Z."/>
            <person name="Bao J."/>
            <person name="Han Y."/>
            <person name="Dong L."/>
            <person name="Ji J."/>
            <person name="Chen P."/>
            <person name="Wu S."/>
            <person name="Liu J."/>
            <person name="Xiao Y."/>
            <person name="Bu D."/>
            <person name="Tan J."/>
            <person name="Yang L."/>
            <person name="Ye C."/>
            <person name="Zhang J."/>
            <person name="Xu J."/>
            <person name="Zhou Y."/>
            <person name="Yu Y."/>
            <person name="Zhang B."/>
            <person name="Zhuang S."/>
            <person name="Wei H."/>
            <person name="Liu B."/>
            <person name="Lei M."/>
            <person name="Yu H."/>
            <person name="Li Y."/>
            <person name="Xu H."/>
            <person name="Wei S."/>
            <person name="He X."/>
            <person name="Fang L."/>
            <person name="Zhang Z."/>
            <person name="Zhang Y."/>
            <person name="Huang X."/>
            <person name="Su Z."/>
            <person name="Tong W."/>
            <person name="Li J."/>
            <person name="Tong Z."/>
            <person name="Li S."/>
            <person name="Ye J."/>
            <person name="Wang L."/>
            <person name="Fang L."/>
            <person name="Lei T."/>
            <person name="Chen C."/>
            <person name="Chen H."/>
            <person name="Xu Z."/>
            <person name="Li H."/>
            <person name="Huang H."/>
            <person name="Zhang F."/>
            <person name="Xu H."/>
            <person name="Li N."/>
            <person name="Zhao C."/>
            <person name="Li S."/>
            <person name="Dong L."/>
            <person name="Huang Y."/>
            <person name="Li L."/>
            <person name="Xi Y."/>
            <person name="Qi Q."/>
            <person name="Li W."/>
            <person name="Zhang B."/>
            <person name="Hu W."/>
            <person name="Zhang Y."/>
            <person name="Tian X."/>
            <person name="Jiao Y."/>
            <person name="Liang X."/>
            <person name="Jin J."/>
            <person name="Gao L."/>
            <person name="Zheng W."/>
            <person name="Hao B."/>
            <person name="Liu S."/>
            <person name="Wang W."/>
            <person name="Yuan L."/>
            <person name="Cao M."/>
            <person name="McDermott J."/>
            <person name="Samudrala R."/>
            <person name="Wang J."/>
            <person name="Wong G.K."/>
            <person name="Yang H."/>
        </authorList>
    </citation>
    <scope>NUCLEOTIDE SEQUENCE [LARGE SCALE GENOMIC DNA]</scope>
    <source>
        <strain evidence="3">cv. 93-11</strain>
    </source>
</reference>
<dbReference type="HOGENOM" id="CLU_2363451_0_0_1"/>
<feature type="region of interest" description="Disordered" evidence="1">
    <location>
        <begin position="1"/>
        <end position="26"/>
    </location>
</feature>
<accession>B8AUD2</accession>